<dbReference type="InterPro" id="IPR018946">
    <property type="entry name" value="PhoD-like_MPP"/>
</dbReference>
<dbReference type="InterPro" id="IPR032093">
    <property type="entry name" value="PhoD_N"/>
</dbReference>
<evidence type="ECO:0000259" key="1">
    <source>
        <dbReference type="Pfam" id="PF09423"/>
    </source>
</evidence>
<dbReference type="PANTHER" id="PTHR43606">
    <property type="entry name" value="PHOSPHATASE, PUTATIVE (AFU_ORTHOLOGUE AFUA_6G08710)-RELATED"/>
    <property type="match status" value="1"/>
</dbReference>
<feature type="domain" description="PhoD-like phosphatase metallophosphatase" evidence="1">
    <location>
        <begin position="119"/>
        <end position="497"/>
    </location>
</feature>
<dbReference type="Gene3D" id="2.60.40.380">
    <property type="entry name" value="Purple acid phosphatase-like, N-terminal"/>
    <property type="match status" value="1"/>
</dbReference>
<dbReference type="InterPro" id="IPR029052">
    <property type="entry name" value="Metallo-depent_PP-like"/>
</dbReference>
<sequence length="528" mass="57446">MGAGLLAMPLSAQVGAKGFTHGIASGEPSQDGVLLWTRFVGSNEAKLAWQVSDNAEFTRVLAEGETLATPGKDWCAKAQVSGLDPDSWYYYRFIGPDGSRSATGRTRTLPQGPTGRFRMGVFSCSNLGFGYFNAYGHAAQANDLDLLVHLGDYYYEYDAQHYPTPDQIVPGRVDAPENEIVQLADYRLRHATYRADPDLQRLTQLYPMILVWDDHETANDSWEGGAENHQPETEGPWDARKAAAMRAYREWLPVSDDPWKAYQVGDLATLFRLETRLTARSEQLDVAKVLAGKSTPEEMMAALKAFHDGAWADPSRQMMGAAQEAWLADGLKASTRSGTRWQVLVQQVLMGNLNTPTGLADALPKSMPDALRQRLMAGAMASAAGIPFNMDAWDGYPAARKRVFDAALAADANLVVLAGDTHNGWAFDLAQDGTPVGVEFGVSSVTSPGFEGYLPQIPTPFLERALVDANPQLQWADTSRRGYMAVELTPQAASCEWRFVSGVRQRGTALGGTHNMASALGSNTLAMG</sequence>
<reference evidence="3 4" key="1">
    <citation type="submission" date="2021-07" db="EMBL/GenBank/DDBJ databases">
        <title>Alteriqipengyuania abyssalis NZ-12B nov, sp.nov isolated from deep sea sponge in pacific ocean.</title>
        <authorList>
            <person name="Tareen S."/>
            <person name="Wink J."/>
        </authorList>
    </citation>
    <scope>NUCLEOTIDE SEQUENCE [LARGE SCALE GENOMIC DNA]</scope>
    <source>
        <strain evidence="3 4">NZ-12B</strain>
    </source>
</reference>
<evidence type="ECO:0000259" key="2">
    <source>
        <dbReference type="Pfam" id="PF16655"/>
    </source>
</evidence>
<proteinExistence type="predicted"/>
<dbReference type="SUPFAM" id="SSF56300">
    <property type="entry name" value="Metallo-dependent phosphatases"/>
    <property type="match status" value="1"/>
</dbReference>
<protein>
    <submittedName>
        <fullName evidence="3">Alkaline phosphatase D family protein</fullName>
    </submittedName>
</protein>
<dbReference type="Gene3D" id="3.60.21.70">
    <property type="entry name" value="PhoD-like phosphatase"/>
    <property type="match status" value="1"/>
</dbReference>
<dbReference type="EMBL" id="JAHWXP010000002">
    <property type="protein sequence ID" value="MBY8336960.1"/>
    <property type="molecule type" value="Genomic_DNA"/>
</dbReference>
<accession>A0ABS7PD21</accession>
<organism evidence="3 4">
    <name type="scientific">Alteriqipengyuania abyssalis</name>
    <dbReference type="NCBI Taxonomy" id="2860200"/>
    <lineage>
        <taxon>Bacteria</taxon>
        <taxon>Pseudomonadati</taxon>
        <taxon>Pseudomonadota</taxon>
        <taxon>Alphaproteobacteria</taxon>
        <taxon>Sphingomonadales</taxon>
        <taxon>Erythrobacteraceae</taxon>
        <taxon>Alteriqipengyuania</taxon>
    </lineage>
</organism>
<gene>
    <name evidence="3" type="ORF">KYN89_07855</name>
</gene>
<dbReference type="InterPro" id="IPR052900">
    <property type="entry name" value="Phospholipid_Metab_Enz"/>
</dbReference>
<dbReference type="Pfam" id="PF09423">
    <property type="entry name" value="PhoD"/>
    <property type="match status" value="1"/>
</dbReference>
<dbReference type="Proteomes" id="UP000759298">
    <property type="component" value="Unassembled WGS sequence"/>
</dbReference>
<comment type="caution">
    <text evidence="3">The sequence shown here is derived from an EMBL/GenBank/DDBJ whole genome shotgun (WGS) entry which is preliminary data.</text>
</comment>
<dbReference type="CDD" id="cd07389">
    <property type="entry name" value="MPP_PhoD"/>
    <property type="match status" value="1"/>
</dbReference>
<evidence type="ECO:0000313" key="4">
    <source>
        <dbReference type="Proteomes" id="UP000759298"/>
    </source>
</evidence>
<dbReference type="InterPro" id="IPR038607">
    <property type="entry name" value="PhoD-like_sf"/>
</dbReference>
<dbReference type="Pfam" id="PF16655">
    <property type="entry name" value="PhoD_N"/>
    <property type="match status" value="1"/>
</dbReference>
<dbReference type="PANTHER" id="PTHR43606:SF2">
    <property type="entry name" value="ALKALINE PHOSPHATASE FAMILY PROTEIN (AFU_ORTHOLOGUE AFUA_5G03860)"/>
    <property type="match status" value="1"/>
</dbReference>
<name>A0ABS7PD21_9SPHN</name>
<feature type="domain" description="Phospholipase D N-terminal" evidence="2">
    <location>
        <begin position="21"/>
        <end position="108"/>
    </location>
</feature>
<keyword evidence="4" id="KW-1185">Reference proteome</keyword>
<evidence type="ECO:0000313" key="3">
    <source>
        <dbReference type="EMBL" id="MBY8336960.1"/>
    </source>
</evidence>